<organism evidence="6">
    <name type="scientific">Hyalella azteca</name>
    <name type="common">Amphipod</name>
    <dbReference type="NCBI Taxonomy" id="294128"/>
    <lineage>
        <taxon>Eukaryota</taxon>
        <taxon>Metazoa</taxon>
        <taxon>Ecdysozoa</taxon>
        <taxon>Arthropoda</taxon>
        <taxon>Crustacea</taxon>
        <taxon>Multicrustacea</taxon>
        <taxon>Malacostraca</taxon>
        <taxon>Eumalacostraca</taxon>
        <taxon>Peracarida</taxon>
        <taxon>Amphipoda</taxon>
        <taxon>Senticaudata</taxon>
        <taxon>Talitrida</taxon>
        <taxon>Talitroidea</taxon>
        <taxon>Hyalellidae</taxon>
        <taxon>Hyalella</taxon>
    </lineage>
</organism>
<dbReference type="AlphaFoldDB" id="A0A6A0H675"/>
<evidence type="ECO:0000256" key="4">
    <source>
        <dbReference type="RuleBase" id="RU004453"/>
    </source>
</evidence>
<protein>
    <recommendedName>
        <fullName evidence="5">GH18 domain-containing protein</fullName>
    </recommendedName>
</protein>
<evidence type="ECO:0000256" key="2">
    <source>
        <dbReference type="ARBA" id="ARBA00023295"/>
    </source>
</evidence>
<dbReference type="PANTHER" id="PTHR11177:SF317">
    <property type="entry name" value="CHITINASE 12-RELATED"/>
    <property type="match status" value="1"/>
</dbReference>
<dbReference type="InterPro" id="IPR029070">
    <property type="entry name" value="Chitinase_insertion_sf"/>
</dbReference>
<dbReference type="GO" id="GO:0005576">
    <property type="term" value="C:extracellular region"/>
    <property type="evidence" value="ECO:0007669"/>
    <property type="project" value="TreeGrafter"/>
</dbReference>
<reference evidence="6" key="3">
    <citation type="submission" date="2019-06" db="EMBL/GenBank/DDBJ databases">
        <authorList>
            <person name="Poynton C."/>
            <person name="Hasenbein S."/>
            <person name="Benoit J.B."/>
            <person name="Sepulveda M.S."/>
            <person name="Poelchau M.F."/>
            <person name="Murali S.C."/>
            <person name="Chen S."/>
            <person name="Glastad K.M."/>
            <person name="Werren J.H."/>
            <person name="Vineis J.H."/>
            <person name="Bowen J.L."/>
            <person name="Friedrich M."/>
            <person name="Jones J."/>
            <person name="Robertson H.M."/>
            <person name="Feyereisen R."/>
            <person name="Mechler-Hickson A."/>
            <person name="Mathers N."/>
            <person name="Lee C.E."/>
            <person name="Colbourne J.K."/>
            <person name="Biales A."/>
            <person name="Johnston J.S."/>
            <person name="Wellborn G.A."/>
            <person name="Rosendale A.J."/>
            <person name="Cridge A.G."/>
            <person name="Munoz-Torres M.C."/>
            <person name="Bain P.A."/>
            <person name="Manny A.R."/>
            <person name="Major K.M."/>
            <person name="Lambert F.N."/>
            <person name="Vulpe C.D."/>
            <person name="Tuck P."/>
            <person name="Blalock B.J."/>
            <person name="Lin Y.-Y."/>
            <person name="Smith M.E."/>
            <person name="Ochoa-Acuna H."/>
            <person name="Chen M.-J.M."/>
            <person name="Childers C.P."/>
            <person name="Qu J."/>
            <person name="Dugan S."/>
            <person name="Lee S.L."/>
            <person name="Chao H."/>
            <person name="Dinh H."/>
            <person name="Han Y."/>
            <person name="Doddapaneni H."/>
            <person name="Worley K.C."/>
            <person name="Muzny D.M."/>
            <person name="Gibbs R.A."/>
            <person name="Richards S."/>
        </authorList>
    </citation>
    <scope>NUCLEOTIDE SEQUENCE</scope>
    <source>
        <strain evidence="6">HAZT.00-mixed</strain>
        <tissue evidence="6">Whole organism</tissue>
    </source>
</reference>
<dbReference type="Proteomes" id="UP000711488">
    <property type="component" value="Unassembled WGS sequence"/>
</dbReference>
<dbReference type="GO" id="GO:0004568">
    <property type="term" value="F:chitinase activity"/>
    <property type="evidence" value="ECO:0007669"/>
    <property type="project" value="UniProtKB-ARBA"/>
</dbReference>
<reference evidence="6" key="2">
    <citation type="journal article" date="2018" name="Environ. Sci. Technol.">
        <title>The Toxicogenome of Hyalella azteca: A Model for Sediment Ecotoxicology and Evolutionary Toxicology.</title>
        <authorList>
            <person name="Poynton H.C."/>
            <person name="Hasenbein S."/>
            <person name="Benoit J.B."/>
            <person name="Sepulveda M.S."/>
            <person name="Poelchau M.F."/>
            <person name="Hughes D.S.T."/>
            <person name="Murali S.C."/>
            <person name="Chen S."/>
            <person name="Glastad K.M."/>
            <person name="Goodisman M.A.D."/>
            <person name="Werren J.H."/>
            <person name="Vineis J.H."/>
            <person name="Bowen J.L."/>
            <person name="Friedrich M."/>
            <person name="Jones J."/>
            <person name="Robertson H.M."/>
            <person name="Feyereisen R."/>
            <person name="Mechler-Hickson A."/>
            <person name="Mathers N."/>
            <person name="Lee C.E."/>
            <person name="Colbourne J.K."/>
            <person name="Biales A."/>
            <person name="Johnston J.S."/>
            <person name="Wellborn G.A."/>
            <person name="Rosendale A.J."/>
            <person name="Cridge A.G."/>
            <person name="Munoz-Torres M.C."/>
            <person name="Bain P.A."/>
            <person name="Manny A.R."/>
            <person name="Major K.M."/>
            <person name="Lambert F.N."/>
            <person name="Vulpe C.D."/>
            <person name="Tuck P."/>
            <person name="Blalock B.J."/>
            <person name="Lin Y.Y."/>
            <person name="Smith M.E."/>
            <person name="Ochoa-Acuna H."/>
            <person name="Chen M.M."/>
            <person name="Childers C.P."/>
            <person name="Qu J."/>
            <person name="Dugan S."/>
            <person name="Lee S.L."/>
            <person name="Chao H."/>
            <person name="Dinh H."/>
            <person name="Han Y."/>
            <person name="Doddapaneni H."/>
            <person name="Worley K.C."/>
            <person name="Muzny D.M."/>
            <person name="Gibbs R.A."/>
            <person name="Richards S."/>
        </authorList>
    </citation>
    <scope>NUCLEOTIDE SEQUENCE</scope>
    <source>
        <strain evidence="6">HAZT.00-mixed</strain>
        <tissue evidence="6">Whole organism</tissue>
    </source>
</reference>
<evidence type="ECO:0000256" key="1">
    <source>
        <dbReference type="ARBA" id="ARBA00022801"/>
    </source>
</evidence>
<proteinExistence type="inferred from homology"/>
<evidence type="ECO:0000313" key="6">
    <source>
        <dbReference type="EMBL" id="KAA0201206.1"/>
    </source>
</evidence>
<feature type="domain" description="GH18" evidence="5">
    <location>
        <begin position="53"/>
        <end position="147"/>
    </location>
</feature>
<comment type="similarity">
    <text evidence="4">Belongs to the glycosyl hydrolase 18 family.</text>
</comment>
<dbReference type="SUPFAM" id="SSF54556">
    <property type="entry name" value="Chitinase insertion domain"/>
    <property type="match status" value="1"/>
</dbReference>
<keyword evidence="1 3" id="KW-0378">Hydrolase</keyword>
<sequence length="153" mass="17151">MVSFPLSALRDGGRPCQATFIDRIVDLVLREGFDGLDIDWEYPTRRGGAPADKVIFMNIMTYDYHGAFENFTHHNAPLCAYPSDEGNFDYFNELGIPPEKSVTGIPLYGWCLPLDNIEEHGMLDDASRPSKPGPYTRLPGTLGWNEVPLRIMG</sequence>
<dbReference type="PROSITE" id="PS01095">
    <property type="entry name" value="GH18_1"/>
    <property type="match status" value="1"/>
</dbReference>
<accession>A0A6A0H675</accession>
<dbReference type="GO" id="GO:0006032">
    <property type="term" value="P:chitin catabolic process"/>
    <property type="evidence" value="ECO:0007669"/>
    <property type="project" value="UniProtKB-ARBA"/>
</dbReference>
<dbReference type="GO" id="GO:0008061">
    <property type="term" value="F:chitin binding"/>
    <property type="evidence" value="ECO:0007669"/>
    <property type="project" value="TreeGrafter"/>
</dbReference>
<comment type="caution">
    <text evidence="6">The sequence shown here is derived from an EMBL/GenBank/DDBJ whole genome shotgun (WGS) entry which is preliminary data.</text>
</comment>
<dbReference type="SUPFAM" id="SSF51445">
    <property type="entry name" value="(Trans)glycosidases"/>
    <property type="match status" value="1"/>
</dbReference>
<dbReference type="EMBL" id="JQDR03005782">
    <property type="protein sequence ID" value="KAA0201206.1"/>
    <property type="molecule type" value="Genomic_DNA"/>
</dbReference>
<dbReference type="Pfam" id="PF00704">
    <property type="entry name" value="Glyco_hydro_18"/>
    <property type="match status" value="1"/>
</dbReference>
<dbReference type="Gene3D" id="3.20.20.80">
    <property type="entry name" value="Glycosidases"/>
    <property type="match status" value="2"/>
</dbReference>
<dbReference type="InterPro" id="IPR017853">
    <property type="entry name" value="GH"/>
</dbReference>
<dbReference type="InterPro" id="IPR050314">
    <property type="entry name" value="Glycosyl_Hydrlase_18"/>
</dbReference>
<dbReference type="GO" id="GO:0005975">
    <property type="term" value="P:carbohydrate metabolic process"/>
    <property type="evidence" value="ECO:0007669"/>
    <property type="project" value="InterPro"/>
</dbReference>
<dbReference type="InterPro" id="IPR001223">
    <property type="entry name" value="Glyco_hydro18_cat"/>
</dbReference>
<evidence type="ECO:0000259" key="5">
    <source>
        <dbReference type="Pfam" id="PF00704"/>
    </source>
</evidence>
<reference evidence="6" key="1">
    <citation type="submission" date="2014-08" db="EMBL/GenBank/DDBJ databases">
        <authorList>
            <person name="Murali S."/>
            <person name="Richards S."/>
            <person name="Bandaranaike D."/>
            <person name="Bellair M."/>
            <person name="Blankenburg K."/>
            <person name="Chao H."/>
            <person name="Dinh H."/>
            <person name="Doddapaneni H."/>
            <person name="Dugan-Rocha S."/>
            <person name="Elkadiri S."/>
            <person name="Gnanaolivu R."/>
            <person name="Hughes D."/>
            <person name="Lee S."/>
            <person name="Li M."/>
            <person name="Ming W."/>
            <person name="Munidasa M."/>
            <person name="Muniz J."/>
            <person name="Nguyen L."/>
            <person name="Osuji N."/>
            <person name="Pu L.-L."/>
            <person name="Puazo M."/>
            <person name="Skinner E."/>
            <person name="Qu C."/>
            <person name="Quiroz J."/>
            <person name="Raj R."/>
            <person name="Weissenberger G."/>
            <person name="Xin Y."/>
            <person name="Zou X."/>
            <person name="Han Y."/>
            <person name="Worley K."/>
            <person name="Muzny D."/>
            <person name="Gibbs R."/>
        </authorList>
    </citation>
    <scope>NUCLEOTIDE SEQUENCE</scope>
    <source>
        <strain evidence="6">HAZT.00-mixed</strain>
        <tissue evidence="6">Whole organism</tissue>
    </source>
</reference>
<keyword evidence="2 3" id="KW-0326">Glycosidase</keyword>
<dbReference type="InterPro" id="IPR001579">
    <property type="entry name" value="Glyco_hydro_18_chit_AS"/>
</dbReference>
<evidence type="ECO:0000256" key="3">
    <source>
        <dbReference type="RuleBase" id="RU000489"/>
    </source>
</evidence>
<name>A0A6A0H675_HYAAZ</name>
<gene>
    <name evidence="6" type="ORF">HAZT_HAZT007547</name>
</gene>
<dbReference type="PANTHER" id="PTHR11177">
    <property type="entry name" value="CHITINASE"/>
    <property type="match status" value="1"/>
</dbReference>